<accession>A0ABX7NX05</accession>
<dbReference type="Pfam" id="PF13450">
    <property type="entry name" value="NAD_binding_8"/>
    <property type="match status" value="1"/>
</dbReference>
<dbReference type="SUPFAM" id="SSF51905">
    <property type="entry name" value="FAD/NAD(P)-binding domain"/>
    <property type="match status" value="1"/>
</dbReference>
<protein>
    <submittedName>
        <fullName evidence="1">NAD(P)-binding protein</fullName>
    </submittedName>
</protein>
<evidence type="ECO:0000313" key="2">
    <source>
        <dbReference type="Proteomes" id="UP000662747"/>
    </source>
</evidence>
<evidence type="ECO:0000313" key="1">
    <source>
        <dbReference type="EMBL" id="QSQ23445.1"/>
    </source>
</evidence>
<organism evidence="1 2">
    <name type="scientific">Pyxidicoccus parkwayensis</name>
    <dbReference type="NCBI Taxonomy" id="2813578"/>
    <lineage>
        <taxon>Bacteria</taxon>
        <taxon>Pseudomonadati</taxon>
        <taxon>Myxococcota</taxon>
        <taxon>Myxococcia</taxon>
        <taxon>Myxococcales</taxon>
        <taxon>Cystobacterineae</taxon>
        <taxon>Myxococcaceae</taxon>
        <taxon>Pyxidicoccus</taxon>
    </lineage>
</organism>
<gene>
    <name evidence="1" type="ORF">JY651_00195</name>
</gene>
<dbReference type="InterPro" id="IPR036188">
    <property type="entry name" value="FAD/NAD-bd_sf"/>
</dbReference>
<reference evidence="1 2" key="1">
    <citation type="submission" date="2021-02" db="EMBL/GenBank/DDBJ databases">
        <title>De Novo genome assembly of isolated myxobacteria.</title>
        <authorList>
            <person name="Stevens D.C."/>
        </authorList>
    </citation>
    <scope>NUCLEOTIDE SEQUENCE [LARGE SCALE GENOMIC DNA]</scope>
    <source>
        <strain evidence="2">SCPEA02</strain>
    </source>
</reference>
<proteinExistence type="predicted"/>
<keyword evidence="2" id="KW-1185">Reference proteome</keyword>
<dbReference type="Proteomes" id="UP000662747">
    <property type="component" value="Chromosome"/>
</dbReference>
<sequence>MIEGTLPHGHRGPARVHIYGGGIAGLTAAHELARRGFRVRVYEPAQEYDELGRREPGTWSHLEKDPPLALGGMARSQFMRVAKGAQGNFPRDGSAVTSDAYRFIYDYSKDWFTWQQPDGLLPYDATSFVFGIDPYSQQPLRGVLHIRVPEGHDGRTPTRRDTANALLEILTVTPLGDPPPPRLDASRIVIVDEEERKFAERMGAPFPPLEDKDELALEMLHFLPGEHGFRFFPSYYRHLFSTMVETPILDDRGQPTGRRVFDNLVPSSFYGIAAKGRRIRFLSREPPTRPVEILQELLELASSGYPPSDTTQFTLRIWRYLSTCSERRKAEYEGISWWEYLEGFDPKTGARRYQYSDAFKRDMQFAPRVLAAFDGKWGDARTNGNTLAQLYLNNLLPMPKTDGTLNGPTTPAWFRPWRRYLQESLRVEFRTGRLTRFALDERRRLIPYVFVETSPRETGERPDRTALSSVENGELGEPVDYYVVATDAVSAEAVTKDLEPPLGVIEGLRGFTTTIPANPRGPEPKQPRTPGVLHGHVPWDRFQTLTGIQFFFPSSVRLAEGYLYFLDAPWGLSAINSQQYWATPPTLTMDGFASVLSVDIGNWYVREPRLKSPSLSSRHEIAHEVWRQVRQATEQHNATVLHSAGRDESALPQPDWYSMDRYIVFKTDETGTERPVENLCPYLIPIVGDWDRRPGAEPWDPMAPEPTTRPKGVLPEGLWQAEHGGYQVHWEQLVFAGTYLKTFTRMTTMESANESARHAVNAIIDHLLAHPRTDKKAFPQGRARPRAMPFMPEYPDQGTLTGSPYFQMTPLGEYCRIWDPEKNELAELTPLRDLDAKLYALGLPHIWDVLHLEPLALPFLSPLQPFGDGEALKSFLGRIPLGLAGIR</sequence>
<dbReference type="RefSeq" id="WP_206725018.1">
    <property type="nucleotide sequence ID" value="NZ_CP071090.1"/>
</dbReference>
<dbReference type="InterPro" id="IPR050464">
    <property type="entry name" value="Zeta_carotene_desat/Oxidored"/>
</dbReference>
<dbReference type="EMBL" id="CP071090">
    <property type="protein sequence ID" value="QSQ23445.1"/>
    <property type="molecule type" value="Genomic_DNA"/>
</dbReference>
<dbReference type="Gene3D" id="3.50.50.60">
    <property type="entry name" value="FAD/NAD(P)-binding domain"/>
    <property type="match status" value="1"/>
</dbReference>
<dbReference type="PANTHER" id="PTHR42923">
    <property type="entry name" value="PROTOPORPHYRINOGEN OXIDASE"/>
    <property type="match status" value="1"/>
</dbReference>
<name>A0ABX7NX05_9BACT</name>